<evidence type="ECO:0000256" key="2">
    <source>
        <dbReference type="SAM" id="Coils"/>
    </source>
</evidence>
<reference evidence="5 6" key="1">
    <citation type="journal article" date="2024" name="IMA Fungus">
        <title>IMA Genome - F19 : A genome assembly and annotation guide to empower mycologists, including annotated draft genome sequences of Ceratocystis pirilliformis, Diaporthe australafricana, Fusarium ophioides, Paecilomyces lecythidis, and Sporothrix stenoceras.</title>
        <authorList>
            <person name="Aylward J."/>
            <person name="Wilson A.M."/>
            <person name="Visagie C.M."/>
            <person name="Spraker J."/>
            <person name="Barnes I."/>
            <person name="Buitendag C."/>
            <person name="Ceriani C."/>
            <person name="Del Mar Angel L."/>
            <person name="du Plessis D."/>
            <person name="Fuchs T."/>
            <person name="Gasser K."/>
            <person name="Kramer D."/>
            <person name="Li W."/>
            <person name="Munsamy K."/>
            <person name="Piso A."/>
            <person name="Price J.L."/>
            <person name="Sonnekus B."/>
            <person name="Thomas C."/>
            <person name="van der Nest A."/>
            <person name="van Dijk A."/>
            <person name="van Heerden A."/>
            <person name="van Vuuren N."/>
            <person name="Yilmaz N."/>
            <person name="Duong T.A."/>
            <person name="van der Merwe N.A."/>
            <person name="Wingfield M.J."/>
            <person name="Wingfield B.D."/>
        </authorList>
    </citation>
    <scope>NUCLEOTIDE SEQUENCE [LARGE SCALE GENOMIC DNA]</scope>
    <source>
        <strain evidence="5 6">CMW 18300</strain>
    </source>
</reference>
<dbReference type="InterPro" id="IPR056884">
    <property type="entry name" value="NPHP3-like_N"/>
</dbReference>
<evidence type="ECO:0000259" key="3">
    <source>
        <dbReference type="Pfam" id="PF24883"/>
    </source>
</evidence>
<protein>
    <recommendedName>
        <fullName evidence="7">NACHT domain-containing protein</fullName>
    </recommendedName>
</protein>
<keyword evidence="2" id="KW-0175">Coiled coil</keyword>
<dbReference type="PANTHER" id="PTHR10039">
    <property type="entry name" value="AMELOGENIN"/>
    <property type="match status" value="1"/>
</dbReference>
<dbReference type="Gene3D" id="3.40.50.300">
    <property type="entry name" value="P-loop containing nucleotide triphosphate hydrolases"/>
    <property type="match status" value="1"/>
</dbReference>
<dbReference type="SUPFAM" id="SSF52540">
    <property type="entry name" value="P-loop containing nucleoside triphosphate hydrolases"/>
    <property type="match status" value="1"/>
</dbReference>
<proteinExistence type="predicted"/>
<dbReference type="PANTHER" id="PTHR10039:SF5">
    <property type="entry name" value="NACHT DOMAIN-CONTAINING PROTEIN"/>
    <property type="match status" value="1"/>
</dbReference>
<keyword evidence="6" id="KW-1185">Reference proteome</keyword>
<dbReference type="InterPro" id="IPR027417">
    <property type="entry name" value="P-loop_NTPase"/>
</dbReference>
<accession>A0ABR3WWU9</accession>
<dbReference type="Pfam" id="PF25053">
    <property type="entry name" value="DUF7791"/>
    <property type="match status" value="1"/>
</dbReference>
<dbReference type="InterPro" id="IPR056693">
    <property type="entry name" value="DUF7791"/>
</dbReference>
<feature type="domain" description="Nephrocystin 3-like N-terminal" evidence="3">
    <location>
        <begin position="263"/>
        <end position="426"/>
    </location>
</feature>
<comment type="caution">
    <text evidence="5">The sequence shown here is derived from an EMBL/GenBank/DDBJ whole genome shotgun (WGS) entry which is preliminary data.</text>
</comment>
<evidence type="ECO:0000313" key="6">
    <source>
        <dbReference type="Proteomes" id="UP001583177"/>
    </source>
</evidence>
<sequence>MSGLEPIAALSLACNILQLVELGRQTIGCIKTVYQGGKLDETLDQNSVILERLTNDVKKHRKSQTGKQEYEDSLLRAAASCSDAAQKVREEVRFLFGNAKKGSLVSAVKVTANSAWKRKRLERLEQDLHNAEKLMQTCLLAQVWRELRFFIEQYRQGHRETSDLVSWESLKTREHVTRKAERTNKAVALVDDKVDDLVAVGRAQVDSQERKHFLQSLKYAGFNERRNQVRNAYEDSLKWVFLGDHDDDSDGFQKHISRIKWDSLSNWLSSDQTVYWISGKPGSGKTTLVKYILADERTKKYLNKWSPGCEIASHFFWRPGSPTQKSLEGMLCSLLYQLLDNSDAALTGVMHSVPGPKDSHTDWSSAELRSALLRTLNTYKNGVCLFLDGLDEIVPGDGTKDGISEFLALTKELLHGRKVKLCLASRPDPYILEMCLSSFPRLRLQDLNYEDLMTYAKGHIDPEKFSATYQPRDPKDPIHSLVDKAEGVFLWLVLATKNINEGIMNDDESLTLQGRVESLPEDLDRLYQDMWARAGVKSPLDYRQTAAQYFKLLIASRSSDFDQRFSVFDLMLATTNVADGVLHALDEASKPFCQDTMLQKCRQVEKKLNIYCSGLVEKGPESQIDEHGMADYSWYGHMYDSIYPIANGSNLQFIHRTASDFLTDTESGGKILGFDTSSDFTVNCRVMSAHLARHALFAGTGSDIGWIDELVRIRETWKTQIRATSVAETLSLFVSKGARLDDSVNVAIYEADYFGYLMNEVSDSWIEGELFASMPAFNIITSLIEALRKSSLQIDDGTFKEPFQSLEQVCMSHHSSGKIYHVFGKCKRVNDNDGNISDPRGHVLSEITGEVQAQFESRLMELVKRRLVLSISALERDNGPKVKDPEGDEILWSMFNNESWTVKATGQSAICERLEELGLITRVDGTVDGRPIAEWVRMHNEKSTTSDADMIQDMVIQ</sequence>
<name>A0ABR3WWU9_9PEZI</name>
<feature type="domain" description="DUF7791" evidence="4">
    <location>
        <begin position="541"/>
        <end position="697"/>
    </location>
</feature>
<dbReference type="Pfam" id="PF24883">
    <property type="entry name" value="NPHP3_N"/>
    <property type="match status" value="1"/>
</dbReference>
<dbReference type="EMBL" id="JAWRVE010000048">
    <property type="protein sequence ID" value="KAL1867911.1"/>
    <property type="molecule type" value="Genomic_DNA"/>
</dbReference>
<evidence type="ECO:0008006" key="7">
    <source>
        <dbReference type="Google" id="ProtNLM"/>
    </source>
</evidence>
<gene>
    <name evidence="5" type="ORF">Daus18300_006186</name>
</gene>
<dbReference type="Proteomes" id="UP001583177">
    <property type="component" value="Unassembled WGS sequence"/>
</dbReference>
<evidence type="ECO:0000313" key="5">
    <source>
        <dbReference type="EMBL" id="KAL1867911.1"/>
    </source>
</evidence>
<keyword evidence="1" id="KW-0677">Repeat</keyword>
<evidence type="ECO:0000256" key="1">
    <source>
        <dbReference type="ARBA" id="ARBA00022737"/>
    </source>
</evidence>
<feature type="coiled-coil region" evidence="2">
    <location>
        <begin position="114"/>
        <end position="141"/>
    </location>
</feature>
<evidence type="ECO:0000259" key="4">
    <source>
        <dbReference type="Pfam" id="PF25053"/>
    </source>
</evidence>
<organism evidence="5 6">
    <name type="scientific">Diaporthe australafricana</name>
    <dbReference type="NCBI Taxonomy" id="127596"/>
    <lineage>
        <taxon>Eukaryota</taxon>
        <taxon>Fungi</taxon>
        <taxon>Dikarya</taxon>
        <taxon>Ascomycota</taxon>
        <taxon>Pezizomycotina</taxon>
        <taxon>Sordariomycetes</taxon>
        <taxon>Sordariomycetidae</taxon>
        <taxon>Diaporthales</taxon>
        <taxon>Diaporthaceae</taxon>
        <taxon>Diaporthe</taxon>
    </lineage>
</organism>